<dbReference type="Gramene" id="TraesWEE_scaffold_135144_01G000200.1">
    <property type="protein sequence ID" value="TraesWEE_scaffold_135144_01G000200.1"/>
    <property type="gene ID" value="TraesWEE_scaffold_135144_01G000200"/>
</dbReference>
<feature type="compositionally biased region" description="Polar residues" evidence="1">
    <location>
        <begin position="41"/>
        <end position="59"/>
    </location>
</feature>
<keyword evidence="3" id="KW-1185">Reference proteome</keyword>
<dbReference type="EnsemblPlants" id="TraesCS6A02G200000.1">
    <property type="protein sequence ID" value="TraesCS6A02G200000.1"/>
    <property type="gene ID" value="TraesCS6A02G200000"/>
</dbReference>
<dbReference type="Gramene" id="TraesCS6A02G200000.1">
    <property type="protein sequence ID" value="TraesCS6A02G200000.1"/>
    <property type="gene ID" value="TraesCS6A02G200000"/>
</dbReference>
<evidence type="ECO:0000313" key="3">
    <source>
        <dbReference type="Proteomes" id="UP000019116"/>
    </source>
</evidence>
<reference evidence="2" key="1">
    <citation type="submission" date="2018-08" db="EMBL/GenBank/DDBJ databases">
        <authorList>
            <person name="Rossello M."/>
        </authorList>
    </citation>
    <scope>NUCLEOTIDE SEQUENCE [LARGE SCALE GENOMIC DNA]</scope>
    <source>
        <strain evidence="2">cv. Chinese Spring</strain>
    </source>
</reference>
<dbReference type="Gramene" id="TraesLDM6A03G03333170.1">
    <property type="protein sequence ID" value="TraesLDM6A03G03333170.1"/>
    <property type="gene ID" value="TraesLDM6A03G03333170"/>
</dbReference>
<evidence type="ECO:0008006" key="4">
    <source>
        <dbReference type="Google" id="ProtNLM"/>
    </source>
</evidence>
<dbReference type="Gramene" id="TraesCAD_scaffold_085446_01G000200.1">
    <property type="protein sequence ID" value="TraesCAD_scaffold_085446_01G000200.1"/>
    <property type="gene ID" value="TraesCAD_scaffold_085446_01G000200"/>
</dbReference>
<proteinExistence type="predicted"/>
<dbReference type="Gramene" id="TraesJUL6A03G03356390.1">
    <property type="protein sequence ID" value="TraesJUL6A03G03356390.1"/>
    <property type="gene ID" value="TraesJUL6A03G03356390"/>
</dbReference>
<dbReference type="SMR" id="A0A3B6NQ82"/>
<reference evidence="2" key="2">
    <citation type="submission" date="2018-10" db="UniProtKB">
        <authorList>
            <consortium name="EnsemblPlants"/>
        </authorList>
    </citation>
    <scope>IDENTIFICATION</scope>
</reference>
<evidence type="ECO:0000313" key="2">
    <source>
        <dbReference type="EnsemblPlants" id="TraesCS6A02G200000.1"/>
    </source>
</evidence>
<sequence length="125" mass="13856">MFIQITACAVESDETYDMAAKCAEQLARDVEKQLKIRTDPDPSSNLGNSSVSQGTNIDSSRVLKHNEGLERPKDMKVKEKTARGSARPIGGLKKAKTKKKKKIDDSFQLQPEMPSQIKCLCITQC</sequence>
<dbReference type="Gramene" id="TraesMAC6A03G03329370.1">
    <property type="protein sequence ID" value="TraesMAC6A03G03329370.1"/>
    <property type="gene ID" value="TraesMAC6A03G03329370"/>
</dbReference>
<dbReference type="Gramene" id="TraesRN6A0100507400.1">
    <property type="protein sequence ID" value="TraesRN6A0100507400.1"/>
    <property type="gene ID" value="TraesRN6A0100507400"/>
</dbReference>
<dbReference type="STRING" id="4565.A0A3B6NQ82"/>
<dbReference type="Gramene" id="TraesSTA6A03G03320520.1">
    <property type="protein sequence ID" value="TraesSTA6A03G03320520.1"/>
    <property type="gene ID" value="TraesSTA6A03G03320520"/>
</dbReference>
<evidence type="ECO:0000256" key="1">
    <source>
        <dbReference type="SAM" id="MobiDB-lite"/>
    </source>
</evidence>
<dbReference type="Gramene" id="TraesCLE_scaffold_119500_01G000100.1">
    <property type="protein sequence ID" value="TraesCLE_scaffold_119500_01G000100.1"/>
    <property type="gene ID" value="TraesCLE_scaffold_119500_01G000100"/>
</dbReference>
<feature type="region of interest" description="Disordered" evidence="1">
    <location>
        <begin position="34"/>
        <end position="105"/>
    </location>
</feature>
<dbReference type="Gramene" id="TraesCS6A03G0534400.1">
    <property type="protein sequence ID" value="TraesCS6A03G0534400.1.CDS"/>
    <property type="gene ID" value="TraesCS6A03G0534400"/>
</dbReference>
<protein>
    <recommendedName>
        <fullName evidence="4">Protein FAR1-RELATED SEQUENCE</fullName>
    </recommendedName>
</protein>
<dbReference type="OMA" id="IMINIHI"/>
<organism evidence="2">
    <name type="scientific">Triticum aestivum</name>
    <name type="common">Wheat</name>
    <dbReference type="NCBI Taxonomy" id="4565"/>
    <lineage>
        <taxon>Eukaryota</taxon>
        <taxon>Viridiplantae</taxon>
        <taxon>Streptophyta</taxon>
        <taxon>Embryophyta</taxon>
        <taxon>Tracheophyta</taxon>
        <taxon>Spermatophyta</taxon>
        <taxon>Magnoliopsida</taxon>
        <taxon>Liliopsida</taxon>
        <taxon>Poales</taxon>
        <taxon>Poaceae</taxon>
        <taxon>BOP clade</taxon>
        <taxon>Pooideae</taxon>
        <taxon>Triticodae</taxon>
        <taxon>Triticeae</taxon>
        <taxon>Triticinae</taxon>
        <taxon>Triticum</taxon>
    </lineage>
</organism>
<dbReference type="Gramene" id="TraesARI6A03G03285990.1">
    <property type="protein sequence ID" value="TraesARI6A03G03285990.1"/>
    <property type="gene ID" value="TraesARI6A03G03285990"/>
</dbReference>
<accession>A0A3B6NQ82</accession>
<dbReference type="AlphaFoldDB" id="A0A3B6NQ82"/>
<feature type="compositionally biased region" description="Basic and acidic residues" evidence="1">
    <location>
        <begin position="64"/>
        <end position="82"/>
    </location>
</feature>
<dbReference type="Proteomes" id="UP000019116">
    <property type="component" value="Chromosome 6A"/>
</dbReference>
<dbReference type="Gramene" id="TraesROB_scaffold_094133_01G000100.1">
    <property type="protein sequence ID" value="TraesROB_scaffold_094133_01G000100.1"/>
    <property type="gene ID" value="TraesROB_scaffold_094133_01G000100"/>
</dbReference>
<dbReference type="OrthoDB" id="10601593at2759"/>
<name>A0A3B6NQ82_WHEAT</name>